<organism evidence="1">
    <name type="scientific">Roseihalotalea indica</name>
    <dbReference type="NCBI Taxonomy" id="2867963"/>
    <lineage>
        <taxon>Bacteria</taxon>
        <taxon>Pseudomonadati</taxon>
        <taxon>Bacteroidota</taxon>
        <taxon>Cytophagia</taxon>
        <taxon>Cytophagales</taxon>
        <taxon>Catalimonadaceae</taxon>
        <taxon>Roseihalotalea</taxon>
    </lineage>
</organism>
<gene>
    <name evidence="1" type="ORF">K4G66_04420</name>
</gene>
<accession>A0AA49GP50</accession>
<dbReference type="AlphaFoldDB" id="A0AA49GP50"/>
<dbReference type="EMBL" id="CP120682">
    <property type="protein sequence ID" value="WKN37952.1"/>
    <property type="molecule type" value="Genomic_DNA"/>
</dbReference>
<reference evidence="1" key="2">
    <citation type="journal article" date="2024" name="Antonie Van Leeuwenhoek">
        <title>Roseihalotalea indica gen. nov., sp. nov., a halophilic Bacteroidetes from mesopelagic Southwest Indian Ocean with higher carbohydrate metabolic potential.</title>
        <authorList>
            <person name="Chen B."/>
            <person name="Zhang M."/>
            <person name="Lin D."/>
            <person name="Ye J."/>
            <person name="Tang K."/>
        </authorList>
    </citation>
    <scope>NUCLEOTIDE SEQUENCE</scope>
    <source>
        <strain evidence="1">TK19036</strain>
    </source>
</reference>
<evidence type="ECO:0000313" key="1">
    <source>
        <dbReference type="EMBL" id="WKN37952.1"/>
    </source>
</evidence>
<protein>
    <submittedName>
        <fullName evidence="1">DUF6157 family protein</fullName>
    </submittedName>
</protein>
<sequence length="136" mass="15380">MSYINTFITVSADCPVQRSEVPVSKRATAPAHVFQYALLTNAPYSLGHEELVYEVFIRQKEITADVLATDAARIKEELFSKGHPCMRASALTKRYGFGAHYDAQGKIAIYPQESEEYRQFMADETVKKVPAMRSKR</sequence>
<name>A0AA49GP50_9BACT</name>
<dbReference type="Pfam" id="PF19654">
    <property type="entry name" value="DUF6157"/>
    <property type="match status" value="1"/>
</dbReference>
<proteinExistence type="predicted"/>
<dbReference type="InterPro" id="IPR046155">
    <property type="entry name" value="DUF6157"/>
</dbReference>
<reference evidence="1" key="1">
    <citation type="journal article" date="2023" name="Comput. Struct. Biotechnol. J.">
        <title>Discovery of a novel marine Bacteroidetes with a rich repertoire of carbohydrate-active enzymes.</title>
        <authorList>
            <person name="Chen B."/>
            <person name="Liu G."/>
            <person name="Chen Q."/>
            <person name="Wang H."/>
            <person name="Liu L."/>
            <person name="Tang K."/>
        </authorList>
    </citation>
    <scope>NUCLEOTIDE SEQUENCE</scope>
    <source>
        <strain evidence="1">TK19036</strain>
    </source>
</reference>